<organism evidence="1 2">
    <name type="scientific">Panagrolaimus sp. PS1159</name>
    <dbReference type="NCBI Taxonomy" id="55785"/>
    <lineage>
        <taxon>Eukaryota</taxon>
        <taxon>Metazoa</taxon>
        <taxon>Ecdysozoa</taxon>
        <taxon>Nematoda</taxon>
        <taxon>Chromadorea</taxon>
        <taxon>Rhabditida</taxon>
        <taxon>Tylenchina</taxon>
        <taxon>Panagrolaimomorpha</taxon>
        <taxon>Panagrolaimoidea</taxon>
        <taxon>Panagrolaimidae</taxon>
        <taxon>Panagrolaimus</taxon>
    </lineage>
</organism>
<dbReference type="Proteomes" id="UP000887580">
    <property type="component" value="Unplaced"/>
</dbReference>
<sequence>MSSWWDYFDKYMGTTIAMCRHCTYSKDLGPSRSTGCLANHLKNHHPTQYLQKMTLSSAVKEQSAIKMEWSRKRQNETVKPNFDLMMQPILPITPTSPIEPPTKIAKYSPKLNSATSTPKMPSIRILQPIAEIKV</sequence>
<evidence type="ECO:0000313" key="1">
    <source>
        <dbReference type="Proteomes" id="UP000887580"/>
    </source>
</evidence>
<accession>A0AC35GBA6</accession>
<reference evidence="2" key="1">
    <citation type="submission" date="2022-11" db="UniProtKB">
        <authorList>
            <consortium name="WormBaseParasite"/>
        </authorList>
    </citation>
    <scope>IDENTIFICATION</scope>
</reference>
<evidence type="ECO:0000313" key="2">
    <source>
        <dbReference type="WBParaSite" id="PS1159_v2.g3594.t1"/>
    </source>
</evidence>
<protein>
    <submittedName>
        <fullName evidence="2">BED-type domain-containing protein</fullName>
    </submittedName>
</protein>
<dbReference type="WBParaSite" id="PS1159_v2.g3594.t1">
    <property type="protein sequence ID" value="PS1159_v2.g3594.t1"/>
    <property type="gene ID" value="PS1159_v2.g3594"/>
</dbReference>
<name>A0AC35GBA6_9BILA</name>
<proteinExistence type="predicted"/>